<dbReference type="InterPro" id="IPR037231">
    <property type="entry name" value="NAP-like_sf"/>
</dbReference>
<dbReference type="Gramene" id="KVH87852">
    <property type="protein sequence ID" value="KVH87852"/>
    <property type="gene ID" value="Ccrd_024836"/>
</dbReference>
<feature type="non-terminal residue" evidence="1">
    <location>
        <position position="117"/>
    </location>
</feature>
<evidence type="ECO:0000313" key="1">
    <source>
        <dbReference type="EMBL" id="KVH87852.1"/>
    </source>
</evidence>
<comment type="caution">
    <text evidence="1">The sequence shown here is derived from an EMBL/GenBank/DDBJ whole genome shotgun (WGS) entry which is preliminary data.</text>
</comment>
<name>A0A118JRY6_CYNCS</name>
<organism evidence="1 2">
    <name type="scientific">Cynara cardunculus var. scolymus</name>
    <name type="common">Globe artichoke</name>
    <name type="synonym">Cynara scolymus</name>
    <dbReference type="NCBI Taxonomy" id="59895"/>
    <lineage>
        <taxon>Eukaryota</taxon>
        <taxon>Viridiplantae</taxon>
        <taxon>Streptophyta</taxon>
        <taxon>Embryophyta</taxon>
        <taxon>Tracheophyta</taxon>
        <taxon>Spermatophyta</taxon>
        <taxon>Magnoliopsida</taxon>
        <taxon>eudicotyledons</taxon>
        <taxon>Gunneridae</taxon>
        <taxon>Pentapetalae</taxon>
        <taxon>asterids</taxon>
        <taxon>campanulids</taxon>
        <taxon>Asterales</taxon>
        <taxon>Asteraceae</taxon>
        <taxon>Carduoideae</taxon>
        <taxon>Cardueae</taxon>
        <taxon>Carduinae</taxon>
        <taxon>Cynara</taxon>
    </lineage>
</organism>
<dbReference type="SUPFAM" id="SSF143113">
    <property type="entry name" value="NAP-like"/>
    <property type="match status" value="1"/>
</dbReference>
<reference evidence="1 2" key="1">
    <citation type="journal article" date="2016" name="Sci. Rep.">
        <title>The genome sequence of the outbreeding globe artichoke constructed de novo incorporating a phase-aware low-pass sequencing strategy of F1 progeny.</title>
        <authorList>
            <person name="Scaglione D."/>
            <person name="Reyes-Chin-Wo S."/>
            <person name="Acquadro A."/>
            <person name="Froenicke L."/>
            <person name="Portis E."/>
            <person name="Beitel C."/>
            <person name="Tirone M."/>
            <person name="Mauro R."/>
            <person name="Lo Monaco A."/>
            <person name="Mauromicale G."/>
            <person name="Faccioli P."/>
            <person name="Cattivelli L."/>
            <person name="Rieseberg L."/>
            <person name="Michelmore R."/>
            <person name="Lanteri S."/>
        </authorList>
    </citation>
    <scope>NUCLEOTIDE SEQUENCE [LARGE SCALE GENOMIC DNA]</scope>
    <source>
        <strain evidence="1">2C</strain>
    </source>
</reference>
<dbReference type="Gene3D" id="1.20.5.1500">
    <property type="match status" value="1"/>
</dbReference>
<evidence type="ECO:0000313" key="2">
    <source>
        <dbReference type="Proteomes" id="UP000243975"/>
    </source>
</evidence>
<accession>A0A118JRY6</accession>
<dbReference type="Proteomes" id="UP000243975">
    <property type="component" value="Unassembled WGS sequence"/>
</dbReference>
<proteinExistence type="predicted"/>
<dbReference type="STRING" id="59895.A0A118JRY6"/>
<gene>
    <name evidence="1" type="ORF">Ccrd_024836</name>
</gene>
<keyword evidence="2" id="KW-1185">Reference proteome</keyword>
<sequence>SKHDELEAKFFEERATLELLYQKLYEPLYSKVKYICCPVMVEAKDASQFKEIVQHLTDQTPNFRVYSHLATAVAATAAAATAATEKNIYSYGHSHASPQVRIDSYSWKELAEWNRNR</sequence>
<protein>
    <submittedName>
        <fullName evidence="1">Uncharacterized protein</fullName>
    </submittedName>
</protein>
<dbReference type="EMBL" id="LEKV01005768">
    <property type="protein sequence ID" value="KVH87852.1"/>
    <property type="molecule type" value="Genomic_DNA"/>
</dbReference>
<dbReference type="AlphaFoldDB" id="A0A118JRY6"/>